<accession>A0AAF0YBY6</accession>
<feature type="compositionally biased region" description="Low complexity" evidence="1">
    <location>
        <begin position="253"/>
        <end position="271"/>
    </location>
</feature>
<dbReference type="EMBL" id="CP086716">
    <property type="protein sequence ID" value="WOO80813.1"/>
    <property type="molecule type" value="Genomic_DNA"/>
</dbReference>
<proteinExistence type="predicted"/>
<dbReference type="Proteomes" id="UP000827549">
    <property type="component" value="Chromosome 3"/>
</dbReference>
<dbReference type="GeneID" id="87807579"/>
<reference evidence="2" key="1">
    <citation type="submission" date="2023-10" db="EMBL/GenBank/DDBJ databases">
        <authorList>
            <person name="Noh H."/>
        </authorList>
    </citation>
    <scope>NUCLEOTIDE SEQUENCE</scope>
    <source>
        <strain evidence="2">DUCC4014</strain>
    </source>
</reference>
<evidence type="ECO:0000256" key="1">
    <source>
        <dbReference type="SAM" id="MobiDB-lite"/>
    </source>
</evidence>
<feature type="region of interest" description="Disordered" evidence="1">
    <location>
        <begin position="239"/>
        <end position="322"/>
    </location>
</feature>
<gene>
    <name evidence="2" type="ORF">LOC62_03G004341</name>
</gene>
<organism evidence="2 3">
    <name type="scientific">Vanrija pseudolonga</name>
    <dbReference type="NCBI Taxonomy" id="143232"/>
    <lineage>
        <taxon>Eukaryota</taxon>
        <taxon>Fungi</taxon>
        <taxon>Dikarya</taxon>
        <taxon>Basidiomycota</taxon>
        <taxon>Agaricomycotina</taxon>
        <taxon>Tremellomycetes</taxon>
        <taxon>Trichosporonales</taxon>
        <taxon>Trichosporonaceae</taxon>
        <taxon>Vanrija</taxon>
    </lineage>
</organism>
<dbReference type="AlphaFoldDB" id="A0AAF0YBY6"/>
<dbReference type="RefSeq" id="XP_062626845.1">
    <property type="nucleotide sequence ID" value="XM_062770861.1"/>
</dbReference>
<protein>
    <submittedName>
        <fullName evidence="2">Uncharacterized protein</fullName>
    </submittedName>
</protein>
<feature type="compositionally biased region" description="Pro residues" evidence="1">
    <location>
        <begin position="186"/>
        <end position="213"/>
    </location>
</feature>
<feature type="region of interest" description="Disordered" evidence="1">
    <location>
        <begin position="164"/>
        <end position="221"/>
    </location>
</feature>
<evidence type="ECO:0000313" key="3">
    <source>
        <dbReference type="Proteomes" id="UP000827549"/>
    </source>
</evidence>
<feature type="compositionally biased region" description="Polar residues" evidence="1">
    <location>
        <begin position="102"/>
        <end position="118"/>
    </location>
</feature>
<name>A0AAF0YBY6_9TREE</name>
<feature type="region of interest" description="Disordered" evidence="1">
    <location>
        <begin position="101"/>
        <end position="137"/>
    </location>
</feature>
<keyword evidence="3" id="KW-1185">Reference proteome</keyword>
<sequence>MDDTDPSLAATLARLEQAQAAHTALLQSISAQQGALATALDTPSADEHEQGRMARALVAALGGIVTAQAGHGGVLLQLMGDVRALMRAEGVPTALTPIASAAPSTERPQTVATTTPRYTPSAPVASPPPPATTSVPVVTPTPAQRKATAQRMLAAIADIEAGEPARRTVTITPRHASTPGLVTSPRKPPPKPAVVPSLKPVPAPAPAPNPAPKAAPEQSLTMDQLKAAQVALDRLRLAPRPNTIVRSGGTPLTAKHGTPAPKTKPAATTPPKSKPDVSALAPKTKQAAAAPKPAMPTPKTKPKGAATAPKAKSKPPPTPAPPAAPGYCAAWNTKQNMCKAFSCPLLHECHVCGPAGRPATHRFFVGCPYRKK</sequence>
<feature type="compositionally biased region" description="Low complexity" evidence="1">
    <location>
        <begin position="279"/>
        <end position="292"/>
    </location>
</feature>
<evidence type="ECO:0000313" key="2">
    <source>
        <dbReference type="EMBL" id="WOO80813.1"/>
    </source>
</evidence>